<sequence length="233" mass="24659">MNSVYHRDFDAELEEEARAAARARAAIYTSDDLSAAAESAARIAHERGLAEGHAAGEAEALGRIEARRAAALEALTPKLDRMLADRLSHRTALEGQLLDFALSVCERVFPEFIAQRSAAAAAEEIRRLIGLALGRPRLRIRLSPVTRDLMAPELEALTAGRLGADQTEIVADPSLAPGNAHVSWEDGFAEYSYADVCDAILDALKDAAALLAPAVGGAASASAPETTMSKKAT</sequence>
<accession>A0AAN4ZZ20</accession>
<organism evidence="3 6">
    <name type="scientific">Allgaiera indica</name>
    <dbReference type="NCBI Taxonomy" id="765699"/>
    <lineage>
        <taxon>Bacteria</taxon>
        <taxon>Pseudomonadati</taxon>
        <taxon>Pseudomonadota</taxon>
        <taxon>Alphaproteobacteria</taxon>
        <taxon>Rhodobacterales</taxon>
        <taxon>Paracoccaceae</taxon>
        <taxon>Allgaiera</taxon>
    </lineage>
</organism>
<gene>
    <name evidence="3" type="ORF">GCM10008024_06000</name>
    <name evidence="4" type="ORF">SAMN05444006_102275</name>
</gene>
<evidence type="ECO:0000256" key="1">
    <source>
        <dbReference type="ARBA" id="ARBA00022448"/>
    </source>
</evidence>
<protein>
    <submittedName>
        <fullName evidence="4">Flagellar biosynthesis/type III secretory pathway protein FliH</fullName>
    </submittedName>
</protein>
<evidence type="ECO:0000313" key="6">
    <source>
        <dbReference type="Proteomes" id="UP000634647"/>
    </source>
</evidence>
<comment type="caution">
    <text evidence="3">The sequence shown here is derived from an EMBL/GenBank/DDBJ whole genome shotgun (WGS) entry which is preliminary data.</text>
</comment>
<dbReference type="RefSeq" id="WP_035841739.1">
    <property type="nucleotide sequence ID" value="NZ_BNAB01000002.1"/>
</dbReference>
<name>A0AAN4ZZ20_9RHOB</name>
<evidence type="ECO:0000313" key="4">
    <source>
        <dbReference type="EMBL" id="SDW30036.1"/>
    </source>
</evidence>
<evidence type="ECO:0000313" key="5">
    <source>
        <dbReference type="Proteomes" id="UP000199541"/>
    </source>
</evidence>
<keyword evidence="1" id="KW-0813">Transport</keyword>
<keyword evidence="5" id="KW-1185">Reference proteome</keyword>
<evidence type="ECO:0000256" key="2">
    <source>
        <dbReference type="ARBA" id="ARBA00022927"/>
    </source>
</evidence>
<evidence type="ECO:0000313" key="3">
    <source>
        <dbReference type="EMBL" id="GHD99274.1"/>
    </source>
</evidence>
<reference evidence="3" key="1">
    <citation type="journal article" date="2014" name="Int. J. Syst. Evol. Microbiol.">
        <title>Complete genome sequence of Corynebacterium casei LMG S-19264T (=DSM 44701T), isolated from a smear-ripened cheese.</title>
        <authorList>
            <consortium name="US DOE Joint Genome Institute (JGI-PGF)"/>
            <person name="Walter F."/>
            <person name="Albersmeier A."/>
            <person name="Kalinowski J."/>
            <person name="Ruckert C."/>
        </authorList>
    </citation>
    <scope>NUCLEOTIDE SEQUENCE</scope>
    <source>
        <strain evidence="3">CGMCC 1.10859</strain>
    </source>
</reference>
<keyword evidence="4" id="KW-0969">Cilium</keyword>
<keyword evidence="4" id="KW-0966">Cell projection</keyword>
<dbReference type="Proteomes" id="UP000634647">
    <property type="component" value="Unassembled WGS sequence"/>
</dbReference>
<dbReference type="GO" id="GO:0005829">
    <property type="term" value="C:cytosol"/>
    <property type="evidence" value="ECO:0007669"/>
    <property type="project" value="TreeGrafter"/>
</dbReference>
<keyword evidence="2" id="KW-0653">Protein transport</keyword>
<dbReference type="InterPro" id="IPR051472">
    <property type="entry name" value="T3SS_Stator/FliH"/>
</dbReference>
<dbReference type="EMBL" id="BNAB01000002">
    <property type="protein sequence ID" value="GHD99274.1"/>
    <property type="molecule type" value="Genomic_DNA"/>
</dbReference>
<dbReference type="PANTHER" id="PTHR34982">
    <property type="entry name" value="YOP PROTEINS TRANSLOCATION PROTEIN L"/>
    <property type="match status" value="1"/>
</dbReference>
<dbReference type="PANTHER" id="PTHR34982:SF1">
    <property type="entry name" value="FLAGELLAR ASSEMBLY PROTEIN FLIH"/>
    <property type="match status" value="1"/>
</dbReference>
<reference evidence="3" key="3">
    <citation type="submission" date="2023-06" db="EMBL/GenBank/DDBJ databases">
        <authorList>
            <person name="Sun Q."/>
            <person name="Zhou Y."/>
        </authorList>
    </citation>
    <scope>NUCLEOTIDE SEQUENCE</scope>
    <source>
        <strain evidence="3">CGMCC 1.10859</strain>
    </source>
</reference>
<dbReference type="GO" id="GO:0015031">
    <property type="term" value="P:protein transport"/>
    <property type="evidence" value="ECO:0007669"/>
    <property type="project" value="UniProtKB-KW"/>
</dbReference>
<dbReference type="EMBL" id="FNOB01000002">
    <property type="protein sequence ID" value="SDW30036.1"/>
    <property type="molecule type" value="Genomic_DNA"/>
</dbReference>
<dbReference type="Proteomes" id="UP000199541">
    <property type="component" value="Unassembled WGS sequence"/>
</dbReference>
<keyword evidence="4" id="KW-0282">Flagellum</keyword>
<reference evidence="4 5" key="2">
    <citation type="submission" date="2016-10" db="EMBL/GenBank/DDBJ databases">
        <authorList>
            <person name="Varghese N."/>
            <person name="Submissions S."/>
        </authorList>
    </citation>
    <scope>NUCLEOTIDE SEQUENCE [LARGE SCALE GENOMIC DNA]</scope>
    <source>
        <strain evidence="4 5">DSM 24802</strain>
    </source>
</reference>
<proteinExistence type="predicted"/>
<dbReference type="AlphaFoldDB" id="A0AAN4ZZ20"/>